<keyword evidence="3" id="KW-1185">Reference proteome</keyword>
<dbReference type="EMBL" id="CAWUHD010000016">
    <property type="protein sequence ID" value="CAK7215168.1"/>
    <property type="molecule type" value="Genomic_DNA"/>
</dbReference>
<accession>A0ABP0B6L1</accession>
<keyword evidence="1" id="KW-1133">Transmembrane helix</keyword>
<feature type="transmembrane region" description="Helical" evidence="1">
    <location>
        <begin position="52"/>
        <end position="74"/>
    </location>
</feature>
<protein>
    <recommendedName>
        <fullName evidence="4">Integral membrane protein</fullName>
    </recommendedName>
</protein>
<comment type="caution">
    <text evidence="2">The sequence shown here is derived from an EMBL/GenBank/DDBJ whole genome shotgun (WGS) entry which is preliminary data.</text>
</comment>
<proteinExistence type="predicted"/>
<evidence type="ECO:0000313" key="2">
    <source>
        <dbReference type="EMBL" id="CAK7215168.1"/>
    </source>
</evidence>
<gene>
    <name evidence="2" type="ORF">SEUCBS140593_002439</name>
</gene>
<evidence type="ECO:0008006" key="4">
    <source>
        <dbReference type="Google" id="ProtNLM"/>
    </source>
</evidence>
<feature type="transmembrane region" description="Helical" evidence="1">
    <location>
        <begin position="95"/>
        <end position="113"/>
    </location>
</feature>
<name>A0ABP0B6L1_9PEZI</name>
<organism evidence="2 3">
    <name type="scientific">Sporothrix eucalyptigena</name>
    <dbReference type="NCBI Taxonomy" id="1812306"/>
    <lineage>
        <taxon>Eukaryota</taxon>
        <taxon>Fungi</taxon>
        <taxon>Dikarya</taxon>
        <taxon>Ascomycota</taxon>
        <taxon>Pezizomycotina</taxon>
        <taxon>Sordariomycetes</taxon>
        <taxon>Sordariomycetidae</taxon>
        <taxon>Ophiostomatales</taxon>
        <taxon>Ophiostomataceae</taxon>
        <taxon>Sporothrix</taxon>
    </lineage>
</organism>
<keyword evidence="1" id="KW-0472">Membrane</keyword>
<sequence>MFFPSHAVPMGISGPMNSASSSSSSGTGGVVGHDAASSHPLVGHHHWWRVPVWAYVIISIIAFVTILFVVASIYHGIRERRLARIQNRKASIRTIAGKALEIALFLWVFALLARCLCSRKRKTGSTSYRKVDNAGEMTANNNIYSSTVGYGIAQPGPSGAAYGDGGSGSHEPISEKYEPMGYLGSGTTAVTVGGAGTTAARGNSTAPPYSPNSAFAFQQDTSYAPTNVSSIPPPVHITPSVSPIPTPIPTPAAVTEPLMAHSSSATYVPGQDSHPMY</sequence>
<reference evidence="2 3" key="1">
    <citation type="submission" date="2024-01" db="EMBL/GenBank/DDBJ databases">
        <authorList>
            <person name="Allen C."/>
            <person name="Tagirdzhanova G."/>
        </authorList>
    </citation>
    <scope>NUCLEOTIDE SEQUENCE [LARGE SCALE GENOMIC DNA]</scope>
</reference>
<dbReference type="Proteomes" id="UP001642482">
    <property type="component" value="Unassembled WGS sequence"/>
</dbReference>
<keyword evidence="1" id="KW-0812">Transmembrane</keyword>
<evidence type="ECO:0000256" key="1">
    <source>
        <dbReference type="SAM" id="Phobius"/>
    </source>
</evidence>
<evidence type="ECO:0000313" key="3">
    <source>
        <dbReference type="Proteomes" id="UP001642482"/>
    </source>
</evidence>